<evidence type="ECO:0000256" key="16">
    <source>
        <dbReference type="PIRSR" id="PIRSR000699-2"/>
    </source>
</evidence>
<dbReference type="InterPro" id="IPR036542">
    <property type="entry name" value="PTS_IIA_lac/cel_sf"/>
</dbReference>
<accession>R2VH22</accession>
<keyword evidence="7" id="KW-0762">Sugar transport</keyword>
<dbReference type="Pfam" id="PF02255">
    <property type="entry name" value="PTS_IIA"/>
    <property type="match status" value="1"/>
</dbReference>
<dbReference type="GO" id="GO:0046872">
    <property type="term" value="F:metal ion binding"/>
    <property type="evidence" value="ECO:0007669"/>
    <property type="project" value="UniProtKB-KW"/>
</dbReference>
<evidence type="ECO:0000313" key="21">
    <source>
        <dbReference type="Proteomes" id="UP000014160"/>
    </source>
</evidence>
<comment type="caution">
    <text evidence="18">The sequence shown here is derived from an EMBL/GenBank/DDBJ whole genome shotgun (WGS) entry which is preliminary data.</text>
</comment>
<keyword evidence="8" id="KW-0808">Transferase</keyword>
<evidence type="ECO:0000256" key="7">
    <source>
        <dbReference type="ARBA" id="ARBA00022597"/>
    </source>
</evidence>
<comment type="cofactor">
    <cofactor evidence="16">
        <name>Mg(2+)</name>
        <dbReference type="ChEBI" id="CHEBI:18420"/>
    </cofactor>
    <text evidence="16">Binds 1 Mg(2+) ion per trimer.</text>
</comment>
<dbReference type="RefSeq" id="WP_010779723.1">
    <property type="nucleotide sequence ID" value="NZ_ASWH01000001.1"/>
</dbReference>
<keyword evidence="21" id="KW-1185">Reference proteome</keyword>
<keyword evidence="9" id="KW-0598">Phosphotransferase system</keyword>
<dbReference type="eggNOG" id="COG1447">
    <property type="taxonomic scope" value="Bacteria"/>
</dbReference>
<comment type="subunit">
    <text evidence="2">Homotrimer.</text>
</comment>
<dbReference type="GO" id="GO:0016740">
    <property type="term" value="F:transferase activity"/>
    <property type="evidence" value="ECO:0007669"/>
    <property type="project" value="UniProtKB-KW"/>
</dbReference>
<feature type="active site" description="Tele-phosphohistidine intermediate" evidence="15">
    <location>
        <position position="78"/>
    </location>
</feature>
<dbReference type="EMBL" id="AJDQ01000006">
    <property type="protein sequence ID" value="EOI57090.1"/>
    <property type="molecule type" value="Genomic_DNA"/>
</dbReference>
<dbReference type="PANTHER" id="PTHR34382:SF9">
    <property type="entry name" value="PHOSPHOTRANSFERASE SYSTEM SUGAR-SPECIFIC EII COMPONENT"/>
    <property type="match status" value="1"/>
</dbReference>
<keyword evidence="5" id="KW-0963">Cytoplasm</keyword>
<keyword evidence="4" id="KW-0813">Transport</keyword>
<evidence type="ECO:0000256" key="12">
    <source>
        <dbReference type="ARBA" id="ARBA00030293"/>
    </source>
</evidence>
<feature type="modified residue" description="Phosphohistidine; by HPr" evidence="17">
    <location>
        <position position="78"/>
    </location>
</feature>
<evidence type="ECO:0000256" key="15">
    <source>
        <dbReference type="PIRSR" id="PIRSR000699-1"/>
    </source>
</evidence>
<keyword evidence="11 16" id="KW-0460">Magnesium</keyword>
<gene>
    <name evidence="19" type="ORF">I592_02663</name>
    <name evidence="18" type="ORF">UKC_01304</name>
</gene>
<evidence type="ECO:0000256" key="4">
    <source>
        <dbReference type="ARBA" id="ARBA00022448"/>
    </source>
</evidence>
<keyword evidence="6" id="KW-0597">Phosphoprotein</keyword>
<dbReference type="OrthoDB" id="350602at2"/>
<dbReference type="CDD" id="cd00215">
    <property type="entry name" value="PTS_IIA_lac"/>
    <property type="match status" value="1"/>
</dbReference>
<sequence length="121" mass="13701">MDKNDLQMLGFEIVAYSGDARSSLLSLLKEIREGNFSNVKSKLKDADENLKLAHNAQTEVLSNEANGEDLELGFIFIHGQDHLMTTLLLRDLVQDFIELYQEKYRKGELGGIKNECDHSTN</sequence>
<dbReference type="GO" id="GO:0009401">
    <property type="term" value="P:phosphoenolpyruvate-dependent sugar phosphotransferase system"/>
    <property type="evidence" value="ECO:0007669"/>
    <property type="project" value="UniProtKB-KW"/>
</dbReference>
<dbReference type="GO" id="GO:0005737">
    <property type="term" value="C:cytoplasm"/>
    <property type="evidence" value="ECO:0007669"/>
    <property type="project" value="UniProtKB-SubCell"/>
</dbReference>
<dbReference type="SUPFAM" id="SSF46973">
    <property type="entry name" value="Enzyme IIa from lactose specific PTS, IIa-lac"/>
    <property type="match status" value="1"/>
</dbReference>
<evidence type="ECO:0000256" key="14">
    <source>
        <dbReference type="ARBA" id="ARBA00032708"/>
    </source>
</evidence>
<dbReference type="InterPro" id="IPR003188">
    <property type="entry name" value="PTS_IIA_lac/cel"/>
</dbReference>
<evidence type="ECO:0000313" key="20">
    <source>
        <dbReference type="Proteomes" id="UP000013750"/>
    </source>
</evidence>
<reference evidence="18 20" key="1">
    <citation type="submission" date="2013-02" db="EMBL/GenBank/DDBJ databases">
        <title>The Genome Sequence of Enterococcus gilvus ATCC BAA-350.</title>
        <authorList>
            <consortium name="The Broad Institute Genome Sequencing Platform"/>
            <consortium name="The Broad Institute Genome Sequencing Center for Infectious Disease"/>
            <person name="Earl A.M."/>
            <person name="Gilmore M.S."/>
            <person name="Lebreton F."/>
            <person name="Walker B."/>
            <person name="Young S.K."/>
            <person name="Zeng Q."/>
            <person name="Gargeya S."/>
            <person name="Fitzgerald M."/>
            <person name="Haas B."/>
            <person name="Abouelleil A."/>
            <person name="Alvarado L."/>
            <person name="Arachchi H.M."/>
            <person name="Berlin A.M."/>
            <person name="Chapman S.B."/>
            <person name="Dewar J."/>
            <person name="Goldberg J."/>
            <person name="Griggs A."/>
            <person name="Gujja S."/>
            <person name="Hansen M."/>
            <person name="Howarth C."/>
            <person name="Imamovic A."/>
            <person name="Larimer J."/>
            <person name="McCowan C."/>
            <person name="Murphy C."/>
            <person name="Neiman D."/>
            <person name="Pearson M."/>
            <person name="Priest M."/>
            <person name="Roberts A."/>
            <person name="Saif S."/>
            <person name="Shea T."/>
            <person name="Sisk P."/>
            <person name="Sykes S."/>
            <person name="Wortman J."/>
            <person name="Nusbaum C."/>
            <person name="Birren B."/>
        </authorList>
    </citation>
    <scope>NUCLEOTIDE SEQUENCE [LARGE SCALE GENOMIC DNA]</scope>
    <source>
        <strain evidence="18 20">ATCC BAA-350</strain>
    </source>
</reference>
<dbReference type="Proteomes" id="UP000013750">
    <property type="component" value="Unassembled WGS sequence"/>
</dbReference>
<comment type="subcellular location">
    <subcellularLocation>
        <location evidence="1">Cytoplasm</location>
    </subcellularLocation>
</comment>
<evidence type="ECO:0000256" key="10">
    <source>
        <dbReference type="ARBA" id="ARBA00022723"/>
    </source>
</evidence>
<dbReference type="PANTHER" id="PTHR34382">
    <property type="entry name" value="PTS SYSTEM N,N'-DIACETYLCHITOBIOSE-SPECIFIC EIIA COMPONENT"/>
    <property type="match status" value="1"/>
</dbReference>
<feature type="binding site" evidence="16">
    <location>
        <position position="81"/>
    </location>
    <ligand>
        <name>Mg(2+)</name>
        <dbReference type="ChEBI" id="CHEBI:18420"/>
        <note>ligand shared between all trimeric partners</note>
    </ligand>
</feature>
<dbReference type="Gene3D" id="1.20.58.80">
    <property type="entry name" value="Phosphotransferase system, lactose/cellobiose-type IIA subunit"/>
    <property type="match status" value="1"/>
</dbReference>
<evidence type="ECO:0000256" key="6">
    <source>
        <dbReference type="ARBA" id="ARBA00022553"/>
    </source>
</evidence>
<evidence type="ECO:0000313" key="19">
    <source>
        <dbReference type="EMBL" id="EOW83336.1"/>
    </source>
</evidence>
<organism evidence="18 20">
    <name type="scientific">Enterococcus gilvus ATCC BAA-350</name>
    <dbReference type="NCBI Taxonomy" id="1158614"/>
    <lineage>
        <taxon>Bacteria</taxon>
        <taxon>Bacillati</taxon>
        <taxon>Bacillota</taxon>
        <taxon>Bacilli</taxon>
        <taxon>Lactobacillales</taxon>
        <taxon>Enterococcaceae</taxon>
        <taxon>Enterococcus</taxon>
    </lineage>
</organism>
<evidence type="ECO:0000256" key="1">
    <source>
        <dbReference type="ARBA" id="ARBA00004496"/>
    </source>
</evidence>
<name>R2VH22_9ENTE</name>
<evidence type="ECO:0000256" key="2">
    <source>
        <dbReference type="ARBA" id="ARBA00011233"/>
    </source>
</evidence>
<protein>
    <recommendedName>
        <fullName evidence="3">PTS system lactose-specific EIIA component</fullName>
    </recommendedName>
    <alternativeName>
        <fullName evidence="12">EIIA-Lac</fullName>
    </alternativeName>
    <alternativeName>
        <fullName evidence="14">EIII-Lac</fullName>
    </alternativeName>
    <alternativeName>
        <fullName evidence="13">Lactose-specific phosphotransferase enzyme IIA component</fullName>
    </alternativeName>
</protein>
<dbReference type="PIRSF" id="PIRSF000699">
    <property type="entry name" value="PTS_IILac_III"/>
    <property type="match status" value="1"/>
</dbReference>
<evidence type="ECO:0000256" key="3">
    <source>
        <dbReference type="ARBA" id="ARBA00014322"/>
    </source>
</evidence>
<evidence type="ECO:0000256" key="9">
    <source>
        <dbReference type="ARBA" id="ARBA00022683"/>
    </source>
</evidence>
<dbReference type="AlphaFoldDB" id="R2VH22"/>
<dbReference type="PATRIC" id="fig|1158614.3.peg.1315"/>
<dbReference type="EMBL" id="ASWH01000001">
    <property type="protein sequence ID" value="EOW83336.1"/>
    <property type="molecule type" value="Genomic_DNA"/>
</dbReference>
<evidence type="ECO:0000256" key="5">
    <source>
        <dbReference type="ARBA" id="ARBA00022490"/>
    </source>
</evidence>
<evidence type="ECO:0000256" key="11">
    <source>
        <dbReference type="ARBA" id="ARBA00022842"/>
    </source>
</evidence>
<dbReference type="HOGENOM" id="CLU_152490_1_0_9"/>
<reference evidence="19 21" key="2">
    <citation type="submission" date="2013-03" db="EMBL/GenBank/DDBJ databases">
        <title>The Genome Sequence of Enterococcus gilvus ATCC BAA-350 (PacBio/Illumina hybrid assembly).</title>
        <authorList>
            <consortium name="The Broad Institute Genomics Platform"/>
            <consortium name="The Broad Institute Genome Sequencing Center for Infectious Disease"/>
            <person name="Earl A."/>
            <person name="Russ C."/>
            <person name="Gilmore M."/>
            <person name="Surin D."/>
            <person name="Walker B."/>
            <person name="Young S."/>
            <person name="Zeng Q."/>
            <person name="Gargeya S."/>
            <person name="Fitzgerald M."/>
            <person name="Haas B."/>
            <person name="Abouelleil A."/>
            <person name="Allen A.W."/>
            <person name="Alvarado L."/>
            <person name="Arachchi H.M."/>
            <person name="Berlin A.M."/>
            <person name="Chapman S.B."/>
            <person name="Gainer-Dewar J."/>
            <person name="Goldberg J."/>
            <person name="Griggs A."/>
            <person name="Gujja S."/>
            <person name="Hansen M."/>
            <person name="Howarth C."/>
            <person name="Imamovic A."/>
            <person name="Ireland A."/>
            <person name="Larimer J."/>
            <person name="McCowan C."/>
            <person name="Murphy C."/>
            <person name="Pearson M."/>
            <person name="Poon T.W."/>
            <person name="Priest M."/>
            <person name="Roberts A."/>
            <person name="Saif S."/>
            <person name="Shea T."/>
            <person name="Sisk P."/>
            <person name="Sykes S."/>
            <person name="Wortman J."/>
            <person name="Nusbaum C."/>
            <person name="Birren B."/>
        </authorList>
    </citation>
    <scope>NUCLEOTIDE SEQUENCE [LARGE SCALE GENOMIC DNA]</scope>
    <source>
        <strain evidence="19 21">ATCC BAA-350</strain>
    </source>
</reference>
<dbReference type="PROSITE" id="PS51095">
    <property type="entry name" value="PTS_EIIA_TYPE_3"/>
    <property type="match status" value="1"/>
</dbReference>
<evidence type="ECO:0000256" key="8">
    <source>
        <dbReference type="ARBA" id="ARBA00022679"/>
    </source>
</evidence>
<keyword evidence="10 16" id="KW-0479">Metal-binding</keyword>
<evidence type="ECO:0000256" key="17">
    <source>
        <dbReference type="PROSITE-ProRule" id="PRU00418"/>
    </source>
</evidence>
<evidence type="ECO:0000313" key="18">
    <source>
        <dbReference type="EMBL" id="EOI57090.1"/>
    </source>
</evidence>
<evidence type="ECO:0000256" key="13">
    <source>
        <dbReference type="ARBA" id="ARBA00031467"/>
    </source>
</evidence>
<proteinExistence type="predicted"/>
<dbReference type="Proteomes" id="UP000014160">
    <property type="component" value="Unassembled WGS sequence"/>
</dbReference>